<evidence type="ECO:0000313" key="16">
    <source>
        <dbReference type="Proteomes" id="UP000094869"/>
    </source>
</evidence>
<keyword evidence="6 8" id="KW-1133">Transmembrane helix</keyword>
<keyword evidence="3" id="KW-1003">Cell membrane</keyword>
<accession>A0A1E3AEX1</accession>
<keyword evidence="7 8" id="KW-0472">Membrane</keyword>
<dbReference type="Gene3D" id="1.20.1250.20">
    <property type="entry name" value="MFS general substrate transporter like domains"/>
    <property type="match status" value="2"/>
</dbReference>
<dbReference type="EMBL" id="MCGI01000004">
    <property type="protein sequence ID" value="ODM09588.1"/>
    <property type="molecule type" value="Genomic_DNA"/>
</dbReference>
<keyword evidence="16" id="KW-1185">Reference proteome</keyword>
<dbReference type="EMBL" id="MEHA01000001">
    <property type="protein sequence ID" value="ODR55761.1"/>
    <property type="molecule type" value="Genomic_DNA"/>
</dbReference>
<dbReference type="EMBL" id="MEHD01000013">
    <property type="protein sequence ID" value="ODR59977.1"/>
    <property type="molecule type" value="Genomic_DNA"/>
</dbReference>
<dbReference type="GO" id="GO:0030395">
    <property type="term" value="F:lactose binding"/>
    <property type="evidence" value="ECO:0007669"/>
    <property type="project" value="TreeGrafter"/>
</dbReference>
<evidence type="ECO:0000256" key="3">
    <source>
        <dbReference type="ARBA" id="ARBA00022475"/>
    </source>
</evidence>
<evidence type="ECO:0000313" key="11">
    <source>
        <dbReference type="EMBL" id="ODM09588.1"/>
    </source>
</evidence>
<dbReference type="OrthoDB" id="85643at2"/>
<reference evidence="12 15" key="3">
    <citation type="submission" date="2016-08" db="EMBL/GenBank/DDBJ databases">
        <authorList>
            <person name="Seilhamer J.J."/>
        </authorList>
    </citation>
    <scope>NUCLEOTIDE SEQUENCE [LARGE SCALE GENOMIC DNA]</scope>
    <source>
        <strain evidence="12 15">NML150140-1</strain>
    </source>
</reference>
<protein>
    <submittedName>
        <fullName evidence="10">Putative nucleoside transporter YegT</fullName>
    </submittedName>
</protein>
<feature type="transmembrane region" description="Helical" evidence="8">
    <location>
        <begin position="76"/>
        <end position="93"/>
    </location>
</feature>
<evidence type="ECO:0000256" key="8">
    <source>
        <dbReference type="SAM" id="Phobius"/>
    </source>
</evidence>
<reference evidence="13 16" key="2">
    <citation type="submission" date="2016-08" db="EMBL/GenBank/DDBJ databases">
        <title>Characterization of Isolates of Eisenbergiella tayi Derived from Blood Cultures, Using Whole Genome Sequencing.</title>
        <authorList>
            <person name="Bernier A.-M."/>
            <person name="Burdz T."/>
            <person name="Wiebe D."/>
            <person name="Bernard K."/>
        </authorList>
    </citation>
    <scope>NUCLEOTIDE SEQUENCE [LARGE SCALE GENOMIC DNA]</scope>
    <source>
        <strain evidence="13 16">NML120146</strain>
    </source>
</reference>
<dbReference type="Proteomes" id="UP000094869">
    <property type="component" value="Unassembled WGS sequence"/>
</dbReference>
<dbReference type="Proteomes" id="UP000094067">
    <property type="component" value="Unassembled WGS sequence"/>
</dbReference>
<evidence type="ECO:0000256" key="5">
    <source>
        <dbReference type="ARBA" id="ARBA00022692"/>
    </source>
</evidence>
<feature type="domain" description="Major facilitator superfamily associated" evidence="9">
    <location>
        <begin position="17"/>
        <end position="352"/>
    </location>
</feature>
<feature type="transmembrane region" description="Helical" evidence="8">
    <location>
        <begin position="136"/>
        <end position="156"/>
    </location>
</feature>
<evidence type="ECO:0000256" key="4">
    <source>
        <dbReference type="ARBA" id="ARBA00022519"/>
    </source>
</evidence>
<evidence type="ECO:0000313" key="17">
    <source>
        <dbReference type="Proteomes" id="UP000095003"/>
    </source>
</evidence>
<evidence type="ECO:0000256" key="7">
    <source>
        <dbReference type="ARBA" id="ARBA00023136"/>
    </source>
</evidence>
<comment type="caution">
    <text evidence="10">The sequence shown here is derived from an EMBL/GenBank/DDBJ whole genome shotgun (WGS) entry which is preliminary data.</text>
</comment>
<evidence type="ECO:0000256" key="2">
    <source>
        <dbReference type="ARBA" id="ARBA00022448"/>
    </source>
</evidence>
<evidence type="ECO:0000256" key="6">
    <source>
        <dbReference type="ARBA" id="ARBA00022989"/>
    </source>
</evidence>
<dbReference type="Proteomes" id="UP000094271">
    <property type="component" value="Unassembled WGS sequence"/>
</dbReference>
<feature type="transmembrane region" description="Helical" evidence="8">
    <location>
        <begin position="99"/>
        <end position="124"/>
    </location>
</feature>
<feature type="transmembrane region" description="Helical" evidence="8">
    <location>
        <begin position="330"/>
        <end position="349"/>
    </location>
</feature>
<dbReference type="GO" id="GO:0015528">
    <property type="term" value="F:lactose:proton symporter activity"/>
    <property type="evidence" value="ECO:0007669"/>
    <property type="project" value="TreeGrafter"/>
</dbReference>
<dbReference type="InterPro" id="IPR036259">
    <property type="entry name" value="MFS_trans_sf"/>
</dbReference>
<feature type="transmembrane region" description="Helical" evidence="8">
    <location>
        <begin position="290"/>
        <end position="309"/>
    </location>
</feature>
<keyword evidence="4" id="KW-0997">Cell inner membrane</keyword>
<dbReference type="RefSeq" id="WP_044962793.1">
    <property type="nucleotide sequence ID" value="NZ_DAWDRA010000497.1"/>
</dbReference>
<reference evidence="14 17" key="1">
    <citation type="submission" date="2016-07" db="EMBL/GenBank/DDBJ databases">
        <title>Characterization of isolates of Eisenbergiella tayi derived from blood cultures, using whole genome sequencing.</title>
        <authorList>
            <person name="Burdz T."/>
            <person name="Wiebe D."/>
            <person name="Huynh C."/>
            <person name="Bernard K."/>
        </authorList>
    </citation>
    <scope>NUCLEOTIDE SEQUENCE [LARGE SCALE GENOMIC DNA]</scope>
    <source>
        <strain evidence="10 14">NML 110608</strain>
        <strain evidence="11 17">NML 120489</strain>
    </source>
</reference>
<evidence type="ECO:0000313" key="12">
    <source>
        <dbReference type="EMBL" id="ODR55761.1"/>
    </source>
</evidence>
<keyword evidence="5 8" id="KW-0812">Transmembrane</keyword>
<dbReference type="GO" id="GO:0005886">
    <property type="term" value="C:plasma membrane"/>
    <property type="evidence" value="ECO:0007669"/>
    <property type="project" value="UniProtKB-SubCell"/>
</dbReference>
<organism evidence="10 14">
    <name type="scientific">Eisenbergiella tayi</name>
    <dbReference type="NCBI Taxonomy" id="1432052"/>
    <lineage>
        <taxon>Bacteria</taxon>
        <taxon>Bacillati</taxon>
        <taxon>Bacillota</taxon>
        <taxon>Clostridia</taxon>
        <taxon>Lachnospirales</taxon>
        <taxon>Lachnospiraceae</taxon>
        <taxon>Eisenbergiella</taxon>
    </lineage>
</organism>
<feature type="transmembrane region" description="Helical" evidence="8">
    <location>
        <begin position="162"/>
        <end position="182"/>
    </location>
</feature>
<evidence type="ECO:0000313" key="10">
    <source>
        <dbReference type="EMBL" id="ODM06726.1"/>
    </source>
</evidence>
<name>A0A1E3AEX1_9FIRM</name>
<dbReference type="AlphaFoldDB" id="A0A1E3AEX1"/>
<feature type="transmembrane region" description="Helical" evidence="8">
    <location>
        <begin position="205"/>
        <end position="227"/>
    </location>
</feature>
<evidence type="ECO:0000313" key="13">
    <source>
        <dbReference type="EMBL" id="ODR59977.1"/>
    </source>
</evidence>
<comment type="subcellular location">
    <subcellularLocation>
        <location evidence="1">Cell inner membrane</location>
        <topology evidence="1">Multi-pass membrane protein</topology>
    </subcellularLocation>
</comment>
<dbReference type="Proteomes" id="UP000095003">
    <property type="component" value="Unassembled WGS sequence"/>
</dbReference>
<dbReference type="EMBL" id="MCGH01000002">
    <property type="protein sequence ID" value="ODM06726.1"/>
    <property type="molecule type" value="Genomic_DNA"/>
</dbReference>
<feature type="transmembrane region" description="Helical" evidence="8">
    <location>
        <begin position="46"/>
        <end position="64"/>
    </location>
</feature>
<evidence type="ECO:0000313" key="14">
    <source>
        <dbReference type="Proteomes" id="UP000094067"/>
    </source>
</evidence>
<feature type="transmembrane region" description="Helical" evidence="8">
    <location>
        <begin position="361"/>
        <end position="378"/>
    </location>
</feature>
<proteinExistence type="predicted"/>
<sequence length="395" mass="43495">MRGDKKTIRIFWTLFAFNALFYIPGATFGAYIGVYYRSRGMDVSQIGLLSAIGPLLALVMQPLWGVVSDRKGRHMTVLRLALVGSAAGVLCYYRADTFALFAVCVLIYSFFNCAVGPIGDSIVVDMAQENGLKFSSIRMGGTLAYAVVVIFAGMYLKTNPTASFGITAAAWAIMLVITRFMNGEVKTHKCEKQAGILTVLKNKKILFVLFYACVFQIVLGCYGSFLGLVVTDMGYDNAVIGRLMCVSALGEIPVLLCIGYLSRKIRIEYLLLIAGAAMTVRIWLPLTGSIAGIFLGQSLQGVTYMIMYYSCVMFMNENLSKELHGTGQSLFYMVQTGLACTFSNIVGGWLGGKIGLLKTYFLYGLILLFVTVLCAFVLRSHFHKKKQEQKEAEFL</sequence>
<evidence type="ECO:0000256" key="1">
    <source>
        <dbReference type="ARBA" id="ARBA00004429"/>
    </source>
</evidence>
<feature type="transmembrane region" description="Helical" evidence="8">
    <location>
        <begin position="12"/>
        <end position="34"/>
    </location>
</feature>
<evidence type="ECO:0000313" key="15">
    <source>
        <dbReference type="Proteomes" id="UP000094271"/>
    </source>
</evidence>
<dbReference type="Pfam" id="PF12832">
    <property type="entry name" value="MFS_1_like"/>
    <property type="match status" value="1"/>
</dbReference>
<keyword evidence="2" id="KW-0813">Transport</keyword>
<dbReference type="PANTHER" id="PTHR23522:SF10">
    <property type="entry name" value="3-PHENYLPROPIONIC ACID TRANSPORTER-RELATED"/>
    <property type="match status" value="1"/>
</dbReference>
<gene>
    <name evidence="10" type="primary">yegT</name>
    <name evidence="11" type="ORF">BEH84_03955</name>
    <name evidence="12" type="ORF">BEI59_00940</name>
    <name evidence="10" type="ORF">BEI61_02616</name>
    <name evidence="13" type="ORF">BEI63_05495</name>
</gene>
<dbReference type="GeneID" id="93301921"/>
<dbReference type="PATRIC" id="fig|1432052.3.peg.4383"/>
<feature type="transmembrane region" description="Helical" evidence="8">
    <location>
        <begin position="267"/>
        <end position="284"/>
    </location>
</feature>
<evidence type="ECO:0000259" key="9">
    <source>
        <dbReference type="Pfam" id="PF12832"/>
    </source>
</evidence>
<feature type="transmembrane region" description="Helical" evidence="8">
    <location>
        <begin position="239"/>
        <end position="260"/>
    </location>
</feature>
<dbReference type="InterPro" id="IPR024989">
    <property type="entry name" value="MFS_assoc_dom"/>
</dbReference>
<dbReference type="SUPFAM" id="SSF103473">
    <property type="entry name" value="MFS general substrate transporter"/>
    <property type="match status" value="1"/>
</dbReference>
<dbReference type="PANTHER" id="PTHR23522">
    <property type="entry name" value="BLL5896 PROTEIN"/>
    <property type="match status" value="1"/>
</dbReference>